<name>A0A6A5V8B4_9PLEO</name>
<reference evidence="1" key="1">
    <citation type="journal article" date="2020" name="Stud. Mycol.">
        <title>101 Dothideomycetes genomes: a test case for predicting lifestyles and emergence of pathogens.</title>
        <authorList>
            <person name="Haridas S."/>
            <person name="Albert R."/>
            <person name="Binder M."/>
            <person name="Bloem J."/>
            <person name="Labutti K."/>
            <person name="Salamov A."/>
            <person name="Andreopoulos B."/>
            <person name="Baker S."/>
            <person name="Barry K."/>
            <person name="Bills G."/>
            <person name="Bluhm B."/>
            <person name="Cannon C."/>
            <person name="Castanera R."/>
            <person name="Culley D."/>
            <person name="Daum C."/>
            <person name="Ezra D."/>
            <person name="Gonzalez J."/>
            <person name="Henrissat B."/>
            <person name="Kuo A."/>
            <person name="Liang C."/>
            <person name="Lipzen A."/>
            <person name="Lutzoni F."/>
            <person name="Magnuson J."/>
            <person name="Mondo S."/>
            <person name="Nolan M."/>
            <person name="Ohm R."/>
            <person name="Pangilinan J."/>
            <person name="Park H.-J."/>
            <person name="Ramirez L."/>
            <person name="Alfaro M."/>
            <person name="Sun H."/>
            <person name="Tritt A."/>
            <person name="Yoshinaga Y."/>
            <person name="Zwiers L.-H."/>
            <person name="Turgeon B."/>
            <person name="Goodwin S."/>
            <person name="Spatafora J."/>
            <person name="Crous P."/>
            <person name="Grigoriev I."/>
        </authorList>
    </citation>
    <scope>NUCLEOTIDE SEQUENCE</scope>
    <source>
        <strain evidence="1">CBS 107.79</strain>
    </source>
</reference>
<dbReference type="AlphaFoldDB" id="A0A6A5V8B4"/>
<evidence type="ECO:0000313" key="2">
    <source>
        <dbReference type="Proteomes" id="UP000800036"/>
    </source>
</evidence>
<dbReference type="Proteomes" id="UP000800036">
    <property type="component" value="Unassembled WGS sequence"/>
</dbReference>
<proteinExistence type="predicted"/>
<gene>
    <name evidence="1" type="ORF">BU23DRAFT_568150</name>
</gene>
<dbReference type="EMBL" id="ML976680">
    <property type="protein sequence ID" value="KAF1973441.1"/>
    <property type="molecule type" value="Genomic_DNA"/>
</dbReference>
<protein>
    <submittedName>
        <fullName evidence="1">Uncharacterized protein</fullName>
    </submittedName>
</protein>
<keyword evidence="2" id="KW-1185">Reference proteome</keyword>
<accession>A0A6A5V8B4</accession>
<evidence type="ECO:0000313" key="1">
    <source>
        <dbReference type="EMBL" id="KAF1973441.1"/>
    </source>
</evidence>
<sequence>MWKLIRKKLNAIRTYLVTYKGGNNSRANIGGVIYSAKGNTYIAKPSSFDCALGREIAYNNLVALGSKATLVQTRIVPAKSTGPWHHRNTRLISHVVAKHNSILFGHEDKYGFYCAVATPGKPASTRDTPDWVLSSPDLIPWVGPLHLSPLTEVGPNGPPKEGKCEKALQSIDAAAISIPLIAAAPFSRNAPG</sequence>
<organism evidence="1 2">
    <name type="scientific">Bimuria novae-zelandiae CBS 107.79</name>
    <dbReference type="NCBI Taxonomy" id="1447943"/>
    <lineage>
        <taxon>Eukaryota</taxon>
        <taxon>Fungi</taxon>
        <taxon>Dikarya</taxon>
        <taxon>Ascomycota</taxon>
        <taxon>Pezizomycotina</taxon>
        <taxon>Dothideomycetes</taxon>
        <taxon>Pleosporomycetidae</taxon>
        <taxon>Pleosporales</taxon>
        <taxon>Massarineae</taxon>
        <taxon>Didymosphaeriaceae</taxon>
        <taxon>Bimuria</taxon>
    </lineage>
</organism>